<dbReference type="AlphaFoldDB" id="A0A1Y5XRS4"/>
<evidence type="ECO:0000313" key="1">
    <source>
        <dbReference type="EMBL" id="SMD10344.1"/>
    </source>
</evidence>
<reference evidence="1 2" key="1">
    <citation type="submission" date="2017-04" db="EMBL/GenBank/DDBJ databases">
        <authorList>
            <person name="Afonso C.L."/>
            <person name="Miller P.J."/>
            <person name="Scott M.A."/>
            <person name="Spackman E."/>
            <person name="Goraichik I."/>
            <person name="Dimitrov K.M."/>
            <person name="Suarez D.L."/>
            <person name="Swayne D.E."/>
        </authorList>
    </citation>
    <scope>NUCLEOTIDE SEQUENCE [LARGE SCALE GENOMIC DNA]</scope>
    <source>
        <strain evidence="1 2">DSM 43828</strain>
    </source>
</reference>
<keyword evidence="2" id="KW-1185">Reference proteome</keyword>
<organism evidence="1 2">
    <name type="scientific">Kibdelosporangium aridum</name>
    <dbReference type="NCBI Taxonomy" id="2030"/>
    <lineage>
        <taxon>Bacteria</taxon>
        <taxon>Bacillati</taxon>
        <taxon>Actinomycetota</taxon>
        <taxon>Actinomycetes</taxon>
        <taxon>Pseudonocardiales</taxon>
        <taxon>Pseudonocardiaceae</taxon>
        <taxon>Kibdelosporangium</taxon>
    </lineage>
</organism>
<sequence length="303" mass="33561">MTLIDRIERTTGVAGLTGLLADLAPADLRSLLLEVHRRQAAKLSPAQVLKQYKRDRFTHAATVDPEVHAEYDLFAYKTLREKGYTPVELSPVSPLGTVSVLSGTGQNRVVTTARGTEVMADSTNTLALESAVRRHGRQQVRLCASHRMVRAQPFPEGWSSHFRLLALTIAGRDEGSFLFETNSLFTQLSAMITLLGHLQDVQADITVLDETRRATLQSRVLDPLRQAFPQVKVDFDDERAKGREYYVDACFELKAGGISLADGGFTTWTRQLLGNAKERLLTGGLGLDLMHAKFGPRRADLYP</sequence>
<dbReference type="OrthoDB" id="7942934at2"/>
<evidence type="ECO:0000313" key="2">
    <source>
        <dbReference type="Proteomes" id="UP000192674"/>
    </source>
</evidence>
<name>A0A1Y5XRS4_KIBAR</name>
<protein>
    <submittedName>
        <fullName evidence="1">Uncharacterized protein</fullName>
    </submittedName>
</protein>
<proteinExistence type="predicted"/>
<accession>A0A1Y5XRS4</accession>
<gene>
    <name evidence="1" type="ORF">SAMN05661093_04614</name>
</gene>
<dbReference type="Proteomes" id="UP000192674">
    <property type="component" value="Unassembled WGS sequence"/>
</dbReference>
<dbReference type="EMBL" id="FWXV01000003">
    <property type="protein sequence ID" value="SMD10344.1"/>
    <property type="molecule type" value="Genomic_DNA"/>
</dbReference>
<dbReference type="RefSeq" id="WP_084428818.1">
    <property type="nucleotide sequence ID" value="NZ_FWXV01000003.1"/>
</dbReference>